<organism evidence="3 4">
    <name type="scientific">Linum tenue</name>
    <dbReference type="NCBI Taxonomy" id="586396"/>
    <lineage>
        <taxon>Eukaryota</taxon>
        <taxon>Viridiplantae</taxon>
        <taxon>Streptophyta</taxon>
        <taxon>Embryophyta</taxon>
        <taxon>Tracheophyta</taxon>
        <taxon>Spermatophyta</taxon>
        <taxon>Magnoliopsida</taxon>
        <taxon>eudicotyledons</taxon>
        <taxon>Gunneridae</taxon>
        <taxon>Pentapetalae</taxon>
        <taxon>rosids</taxon>
        <taxon>fabids</taxon>
        <taxon>Malpighiales</taxon>
        <taxon>Linaceae</taxon>
        <taxon>Linum</taxon>
    </lineage>
</organism>
<gene>
    <name evidence="3" type="ORF">LITE_LOCUS19150</name>
</gene>
<name>A0AAV0KKI2_9ROSI</name>
<proteinExistence type="predicted"/>
<evidence type="ECO:0000313" key="4">
    <source>
        <dbReference type="Proteomes" id="UP001154282"/>
    </source>
</evidence>
<evidence type="ECO:0000313" key="3">
    <source>
        <dbReference type="EMBL" id="CAI0422491.1"/>
    </source>
</evidence>
<evidence type="ECO:0008006" key="5">
    <source>
        <dbReference type="Google" id="ProtNLM"/>
    </source>
</evidence>
<dbReference type="Proteomes" id="UP001154282">
    <property type="component" value="Unassembled WGS sequence"/>
</dbReference>
<feature type="region of interest" description="Disordered" evidence="1">
    <location>
        <begin position="25"/>
        <end position="82"/>
    </location>
</feature>
<reference evidence="3" key="1">
    <citation type="submission" date="2022-08" db="EMBL/GenBank/DDBJ databases">
        <authorList>
            <person name="Gutierrez-Valencia J."/>
        </authorList>
    </citation>
    <scope>NUCLEOTIDE SEQUENCE</scope>
</reference>
<keyword evidence="2" id="KW-0472">Membrane</keyword>
<comment type="caution">
    <text evidence="3">The sequence shown here is derived from an EMBL/GenBank/DDBJ whole genome shotgun (WGS) entry which is preliminary data.</text>
</comment>
<keyword evidence="4" id="KW-1185">Reference proteome</keyword>
<feature type="non-terminal residue" evidence="3">
    <location>
        <position position="1"/>
    </location>
</feature>
<keyword evidence="2" id="KW-1133">Transmembrane helix</keyword>
<dbReference type="EMBL" id="CAMGYJ010000005">
    <property type="protein sequence ID" value="CAI0422491.1"/>
    <property type="molecule type" value="Genomic_DNA"/>
</dbReference>
<evidence type="ECO:0000256" key="1">
    <source>
        <dbReference type="SAM" id="MobiDB-lite"/>
    </source>
</evidence>
<evidence type="ECO:0000256" key="2">
    <source>
        <dbReference type="SAM" id="Phobius"/>
    </source>
</evidence>
<keyword evidence="2" id="KW-0812">Transmembrane</keyword>
<accession>A0AAV0KKI2</accession>
<sequence>GEQEEQEEEDRAGDLLYAEHGSLLCPRRAPPPDGRPHGGAIPLSGGKKLRHRAVGAGEPSLITRDLLGGGGGSTSSAVGGSDDNEFQELDLDVQVPAGWEKRLDLKTGKMYLHRSKASSASSSSSDHHRHKLSQTFPKLQDLNFLPSPSRITLNLFDESSLELKLTAAVAANYQSVCTLDKVKSALERAERDPVQAAVAGRKWFPAGEVVPVPFLLVIVVVVSVSGFRGGRNRGSRFPCGGGMPMWKGLKR</sequence>
<dbReference type="AlphaFoldDB" id="A0AAV0KKI2"/>
<protein>
    <recommendedName>
        <fullName evidence="5">WW domain-containing protein</fullName>
    </recommendedName>
</protein>
<feature type="transmembrane region" description="Helical" evidence="2">
    <location>
        <begin position="209"/>
        <end position="227"/>
    </location>
</feature>